<feature type="compositionally biased region" description="Low complexity" evidence="1">
    <location>
        <begin position="1"/>
        <end position="10"/>
    </location>
</feature>
<comment type="caution">
    <text evidence="2">The sequence shown here is derived from an EMBL/GenBank/DDBJ whole genome shotgun (WGS) entry which is preliminary data.</text>
</comment>
<gene>
    <name evidence="2" type="ORF">FDP41_006802</name>
</gene>
<proteinExistence type="predicted"/>
<evidence type="ECO:0000313" key="3">
    <source>
        <dbReference type="Proteomes" id="UP000444721"/>
    </source>
</evidence>
<accession>A0A6A5BHB6</accession>
<evidence type="ECO:0000256" key="1">
    <source>
        <dbReference type="SAM" id="MobiDB-lite"/>
    </source>
</evidence>
<dbReference type="RefSeq" id="XP_044558905.1">
    <property type="nucleotide sequence ID" value="XM_044710477.1"/>
</dbReference>
<dbReference type="VEuPathDB" id="AmoebaDB:NfTy_075370"/>
<dbReference type="AlphaFoldDB" id="A0A6A5BHB6"/>
<dbReference type="VEuPathDB" id="AmoebaDB:FDP41_006802"/>
<sequence>MSSSFSPSSSLAHDRSTTNLSSPSPPLIPRPTLFDWIKEHLLYMNHATPYKINILNLGKSNRRNIHYDRFQLQIPFFDDALTLHLFYDGNKPHSPFDLQIISDVMNGSYLQHFMLDISKMKSIMEWKELYLKYSSQNYHPMSGTDLNTPIITSEYMSQFTFKSIEEVLLNLRDYFKLILSHHRNENIKFEFETSSSIPGVTYYIKEFRSDSFTTEDASIIEKVYFSIPLSISGIDKIEEYQRLFDPTTIELPDAKPKLLIYYSFDKSRNCIVNVNTEIIYPIDVKNNKRLEWLTQIAPPTWNQGKSCILEYLSETTENIEKEVEKS</sequence>
<dbReference type="Proteomes" id="UP000444721">
    <property type="component" value="Unassembled WGS sequence"/>
</dbReference>
<dbReference type="OMA" id="IITSEYM"/>
<protein>
    <submittedName>
        <fullName evidence="2">Uncharacterized protein</fullName>
    </submittedName>
</protein>
<dbReference type="EMBL" id="VFQX01000053">
    <property type="protein sequence ID" value="KAF0974192.1"/>
    <property type="molecule type" value="Genomic_DNA"/>
</dbReference>
<name>A0A6A5BHB6_NAEFO</name>
<keyword evidence="3" id="KW-1185">Reference proteome</keyword>
<organism evidence="2 3">
    <name type="scientific">Naegleria fowleri</name>
    <name type="common">Brain eating amoeba</name>
    <dbReference type="NCBI Taxonomy" id="5763"/>
    <lineage>
        <taxon>Eukaryota</taxon>
        <taxon>Discoba</taxon>
        <taxon>Heterolobosea</taxon>
        <taxon>Tetramitia</taxon>
        <taxon>Eutetramitia</taxon>
        <taxon>Vahlkampfiidae</taxon>
        <taxon>Naegleria</taxon>
    </lineage>
</organism>
<evidence type="ECO:0000313" key="2">
    <source>
        <dbReference type="EMBL" id="KAF0974192.1"/>
    </source>
</evidence>
<dbReference type="GeneID" id="68114020"/>
<dbReference type="VEuPathDB" id="AmoebaDB:NF0045230"/>
<feature type="region of interest" description="Disordered" evidence="1">
    <location>
        <begin position="1"/>
        <end position="24"/>
    </location>
</feature>
<dbReference type="OrthoDB" id="538811at2759"/>
<reference evidence="2 3" key="1">
    <citation type="journal article" date="2019" name="Sci. Rep.">
        <title>Nanopore sequencing improves the draft genome of the human pathogenic amoeba Naegleria fowleri.</title>
        <authorList>
            <person name="Liechti N."/>
            <person name="Schurch N."/>
            <person name="Bruggmann R."/>
            <person name="Wittwer M."/>
        </authorList>
    </citation>
    <scope>NUCLEOTIDE SEQUENCE [LARGE SCALE GENOMIC DNA]</scope>
    <source>
        <strain evidence="2 3">ATCC 30894</strain>
    </source>
</reference>